<evidence type="ECO:0000256" key="7">
    <source>
        <dbReference type="ARBA" id="ARBA00023239"/>
    </source>
</evidence>
<feature type="active site" description="Proton acceptor" evidence="10">
    <location>
        <position position="26"/>
    </location>
</feature>
<dbReference type="AlphaFoldDB" id="A0A521CK14"/>
<evidence type="ECO:0000256" key="1">
    <source>
        <dbReference type="ARBA" id="ARBA00005061"/>
    </source>
</evidence>
<comment type="catalytic activity">
    <reaction evidence="9">
        <text>7,8-dihydroneopterin 3'-triphosphate + H2O = 6-carboxy-5,6,7,8-tetrahydropterin + triphosphate + acetaldehyde + 2 H(+)</text>
        <dbReference type="Rhea" id="RHEA:27966"/>
        <dbReference type="ChEBI" id="CHEBI:15343"/>
        <dbReference type="ChEBI" id="CHEBI:15377"/>
        <dbReference type="ChEBI" id="CHEBI:15378"/>
        <dbReference type="ChEBI" id="CHEBI:18036"/>
        <dbReference type="ChEBI" id="CHEBI:58462"/>
        <dbReference type="ChEBI" id="CHEBI:61032"/>
        <dbReference type="EC" id="4.1.2.50"/>
    </reaction>
</comment>
<dbReference type="RefSeq" id="WP_142532882.1">
    <property type="nucleotide sequence ID" value="NZ_FXTB01000003.1"/>
</dbReference>
<accession>A0A521CK14</accession>
<keyword evidence="6 11" id="KW-0862">Zinc</keyword>
<dbReference type="PIRSF" id="PIRSF006113">
    <property type="entry name" value="PTP_synth"/>
    <property type="match status" value="1"/>
</dbReference>
<evidence type="ECO:0000256" key="6">
    <source>
        <dbReference type="ARBA" id="ARBA00022833"/>
    </source>
</evidence>
<dbReference type="SUPFAM" id="SSF55620">
    <property type="entry name" value="Tetrahydrobiopterin biosynthesis enzymes-like"/>
    <property type="match status" value="1"/>
</dbReference>
<dbReference type="PANTHER" id="PTHR12589:SF7">
    <property type="entry name" value="6-PYRUVOYL TETRAHYDROBIOPTERIN SYNTHASE"/>
    <property type="match status" value="1"/>
</dbReference>
<feature type="binding site" evidence="11">
    <location>
        <position position="32"/>
    </location>
    <ligand>
        <name>Zn(2+)</name>
        <dbReference type="ChEBI" id="CHEBI:29105"/>
    </ligand>
</feature>
<dbReference type="Gene3D" id="3.30.479.10">
    <property type="entry name" value="6-pyruvoyl tetrahydropterin synthase/QueD"/>
    <property type="match status" value="1"/>
</dbReference>
<keyword evidence="5 11" id="KW-0479">Metal-binding</keyword>
<evidence type="ECO:0000256" key="11">
    <source>
        <dbReference type="PIRSR" id="PIRSR006113-2"/>
    </source>
</evidence>
<evidence type="ECO:0000313" key="12">
    <source>
        <dbReference type="EMBL" id="SMO59081.1"/>
    </source>
</evidence>
<dbReference type="Proteomes" id="UP000319040">
    <property type="component" value="Unassembled WGS sequence"/>
</dbReference>
<evidence type="ECO:0000256" key="2">
    <source>
        <dbReference type="ARBA" id="ARBA00008900"/>
    </source>
</evidence>
<dbReference type="UniPathway" id="UPA00391"/>
<name>A0A521CK14_SACCC</name>
<dbReference type="EMBL" id="FXTB01000003">
    <property type="protein sequence ID" value="SMO59081.1"/>
    <property type="molecule type" value="Genomic_DNA"/>
</dbReference>
<feature type="binding site" evidence="11">
    <location>
        <position position="30"/>
    </location>
    <ligand>
        <name>Zn(2+)</name>
        <dbReference type="ChEBI" id="CHEBI:29105"/>
    </ligand>
</feature>
<evidence type="ECO:0000256" key="4">
    <source>
        <dbReference type="ARBA" id="ARBA00018141"/>
    </source>
</evidence>
<sequence>MGKKIRLTKEFRFEMAHALWNYDGLCKHFHGHSYILRVTVIGEPNANRESPKCGMVMDFGVLKEIVNQEVVDRLDHALVLNKNAEHKDLLALPQMGERLILTDYQPTCENMLIEMAERISGRLPQNVKLHNLRLHETANSYAEWFAEDNG</sequence>
<dbReference type="GO" id="GO:0070497">
    <property type="term" value="F:6-carboxytetrahydropterin synthase activity"/>
    <property type="evidence" value="ECO:0007669"/>
    <property type="project" value="UniProtKB-EC"/>
</dbReference>
<dbReference type="Pfam" id="PF01242">
    <property type="entry name" value="PTPS"/>
    <property type="match status" value="1"/>
</dbReference>
<evidence type="ECO:0000256" key="5">
    <source>
        <dbReference type="ARBA" id="ARBA00022723"/>
    </source>
</evidence>
<dbReference type="EC" id="4.1.2.50" evidence="3"/>
<evidence type="ECO:0000256" key="10">
    <source>
        <dbReference type="PIRSR" id="PIRSR006113-1"/>
    </source>
</evidence>
<protein>
    <recommendedName>
        <fullName evidence="4">6-carboxy-5,6,7,8-tetrahydropterin synthase</fullName>
        <ecNumber evidence="3">4.1.2.50</ecNumber>
    </recommendedName>
    <alternativeName>
        <fullName evidence="8">Queuosine biosynthesis protein QueD</fullName>
    </alternativeName>
</protein>
<evidence type="ECO:0000256" key="9">
    <source>
        <dbReference type="ARBA" id="ARBA00048807"/>
    </source>
</evidence>
<organism evidence="12 13">
    <name type="scientific">Saccharicrinis carchari</name>
    <dbReference type="NCBI Taxonomy" id="1168039"/>
    <lineage>
        <taxon>Bacteria</taxon>
        <taxon>Pseudomonadati</taxon>
        <taxon>Bacteroidota</taxon>
        <taxon>Bacteroidia</taxon>
        <taxon>Marinilabiliales</taxon>
        <taxon>Marinilabiliaceae</taxon>
        <taxon>Saccharicrinis</taxon>
    </lineage>
</organism>
<feature type="binding site" evidence="11">
    <location>
        <position position="17"/>
    </location>
    <ligand>
        <name>Zn(2+)</name>
        <dbReference type="ChEBI" id="CHEBI:29105"/>
    </ligand>
</feature>
<proteinExistence type="inferred from homology"/>
<dbReference type="InterPro" id="IPR007115">
    <property type="entry name" value="6-PTP_synth/QueD"/>
</dbReference>
<reference evidence="12 13" key="1">
    <citation type="submission" date="2017-05" db="EMBL/GenBank/DDBJ databases">
        <authorList>
            <person name="Varghese N."/>
            <person name="Submissions S."/>
        </authorList>
    </citation>
    <scope>NUCLEOTIDE SEQUENCE [LARGE SCALE GENOMIC DNA]</scope>
    <source>
        <strain evidence="12 13">DSM 27040</strain>
    </source>
</reference>
<evidence type="ECO:0000256" key="3">
    <source>
        <dbReference type="ARBA" id="ARBA00012982"/>
    </source>
</evidence>
<feature type="active site" description="Charge relay system" evidence="10">
    <location>
        <position position="76"/>
    </location>
</feature>
<dbReference type="GO" id="GO:0046872">
    <property type="term" value="F:metal ion binding"/>
    <property type="evidence" value="ECO:0007669"/>
    <property type="project" value="UniProtKB-KW"/>
</dbReference>
<feature type="active site" description="Charge relay system" evidence="10">
    <location>
        <position position="136"/>
    </location>
</feature>
<evidence type="ECO:0000313" key="13">
    <source>
        <dbReference type="Proteomes" id="UP000319040"/>
    </source>
</evidence>
<comment type="cofactor">
    <cofactor evidence="11">
        <name>Zn(2+)</name>
        <dbReference type="ChEBI" id="CHEBI:29105"/>
    </cofactor>
    <text evidence="11">Binds 1 zinc ion per subunit.</text>
</comment>
<gene>
    <name evidence="12" type="ORF">SAMN06265379_103168</name>
</gene>
<keyword evidence="13" id="KW-1185">Reference proteome</keyword>
<dbReference type="PANTHER" id="PTHR12589">
    <property type="entry name" value="PYRUVOYL TETRAHYDROBIOPTERIN SYNTHASE"/>
    <property type="match status" value="1"/>
</dbReference>
<dbReference type="OrthoDB" id="9804698at2"/>
<keyword evidence="7" id="KW-0456">Lyase</keyword>
<dbReference type="InterPro" id="IPR038418">
    <property type="entry name" value="6-PTP_synth/QueD_sf"/>
</dbReference>
<comment type="similarity">
    <text evidence="2">Belongs to the PTPS family. QueD subfamily.</text>
</comment>
<evidence type="ECO:0000256" key="8">
    <source>
        <dbReference type="ARBA" id="ARBA00031449"/>
    </source>
</evidence>
<comment type="pathway">
    <text evidence="1">Purine metabolism; 7-cyano-7-deazaguanine biosynthesis.</text>
</comment>